<gene>
    <name evidence="1" type="ORF">ABU614_08265</name>
</gene>
<dbReference type="Pfam" id="PF06718">
    <property type="entry name" value="DUF1203"/>
    <property type="match status" value="1"/>
</dbReference>
<dbReference type="InterPro" id="IPR009593">
    <property type="entry name" value="DUF1203"/>
</dbReference>
<protein>
    <submittedName>
        <fullName evidence="1">DUF1203 domain-containing protein</fullName>
    </submittedName>
</protein>
<dbReference type="AlphaFoldDB" id="A0AAU8MWB9"/>
<organism evidence="1">
    <name type="scientific">Lysobacter firmicutimachus</name>
    <dbReference type="NCBI Taxonomy" id="1792846"/>
    <lineage>
        <taxon>Bacteria</taxon>
        <taxon>Pseudomonadati</taxon>
        <taxon>Pseudomonadota</taxon>
        <taxon>Gammaproteobacteria</taxon>
        <taxon>Lysobacterales</taxon>
        <taxon>Lysobacteraceae</taxon>
        <taxon>Lysobacter</taxon>
    </lineage>
</organism>
<reference evidence="1" key="1">
    <citation type="submission" date="2024-06" db="EMBL/GenBank/DDBJ databases">
        <authorList>
            <person name="Li S."/>
        </authorList>
    </citation>
    <scope>NUCLEOTIDE SEQUENCE</scope>
    <source>
        <strain evidence="1">SR10</strain>
    </source>
</reference>
<name>A0AAU8MWB9_9GAMM</name>
<proteinExistence type="predicted"/>
<dbReference type="EMBL" id="CP159925">
    <property type="protein sequence ID" value="XCO76765.1"/>
    <property type="molecule type" value="Genomic_DNA"/>
</dbReference>
<sequence>MISYRIAGLSPQPFAALFALDDAHLAAHDMRRMAADSPRGFPCRVSLTDAAVGETVLLLTHEHQAQGPYRASGPIFVREAARHAQVYQDQWPPVLLTRNLSLRAYDAQGWLREARVVDGAQGEQAVQDLFADPAIVRVAAHNARFGCFLCAIDRA</sequence>
<accession>A0AAU8MWB9</accession>
<dbReference type="RefSeq" id="WP_075574972.1">
    <property type="nucleotide sequence ID" value="NZ_CP159925.1"/>
</dbReference>
<evidence type="ECO:0000313" key="1">
    <source>
        <dbReference type="EMBL" id="XCO76765.1"/>
    </source>
</evidence>
<dbReference type="PIRSF" id="PIRSF034110">
    <property type="entry name" value="DUF1203"/>
    <property type="match status" value="1"/>
</dbReference>